<keyword evidence="4 5" id="KW-0975">Bacterial flagellum</keyword>
<dbReference type="InterPro" id="IPR010809">
    <property type="entry name" value="FliD_C"/>
</dbReference>
<keyword evidence="3 5" id="KW-0175">Coiled coil</keyword>
<feature type="coiled-coil region" evidence="5">
    <location>
        <begin position="465"/>
        <end position="492"/>
    </location>
</feature>
<evidence type="ECO:0000256" key="3">
    <source>
        <dbReference type="ARBA" id="ARBA00023054"/>
    </source>
</evidence>
<dbReference type="EMBL" id="JAGYPE010000001">
    <property type="protein sequence ID" value="MBS4180329.1"/>
    <property type="molecule type" value="Genomic_DNA"/>
</dbReference>
<dbReference type="Pfam" id="PF07195">
    <property type="entry name" value="FliD_C"/>
    <property type="match status" value="1"/>
</dbReference>
<keyword evidence="5" id="KW-0964">Secreted</keyword>
<evidence type="ECO:0000259" key="7">
    <source>
        <dbReference type="Pfam" id="PF07195"/>
    </source>
</evidence>
<dbReference type="PANTHER" id="PTHR30288:SF0">
    <property type="entry name" value="FLAGELLAR HOOK-ASSOCIATED PROTEIN 2"/>
    <property type="match status" value="1"/>
</dbReference>
<dbReference type="Pfam" id="PF02465">
    <property type="entry name" value="FliD_N"/>
    <property type="match status" value="1"/>
</dbReference>
<dbReference type="PANTHER" id="PTHR30288">
    <property type="entry name" value="FLAGELLAR CAP/ASSEMBLY PROTEIN FLID"/>
    <property type="match status" value="1"/>
</dbReference>
<comment type="function">
    <text evidence="5">Required for morphogenesis and for the elongation of the flagellar filament by facilitating polymerization of the flagellin monomers at the tip of growing filament. Forms a capping structure, which prevents flagellin subunits (transported through the central channel of the flagellum) from leaking out without polymerization at the distal end.</text>
</comment>
<evidence type="ECO:0000256" key="4">
    <source>
        <dbReference type="ARBA" id="ARBA00023143"/>
    </source>
</evidence>
<dbReference type="GO" id="GO:0009421">
    <property type="term" value="C:bacterial-type flagellum filament cap"/>
    <property type="evidence" value="ECO:0007669"/>
    <property type="project" value="InterPro"/>
</dbReference>
<keyword evidence="8" id="KW-0966">Cell projection</keyword>
<comment type="subunit">
    <text evidence="2 5">Homopentamer.</text>
</comment>
<comment type="subcellular location">
    <subcellularLocation>
        <location evidence="5">Secreted</location>
    </subcellularLocation>
    <subcellularLocation>
        <location evidence="5">Bacterial flagellum</location>
    </subcellularLocation>
</comment>
<evidence type="ECO:0000256" key="2">
    <source>
        <dbReference type="ARBA" id="ARBA00011255"/>
    </source>
</evidence>
<dbReference type="GO" id="GO:0005576">
    <property type="term" value="C:extracellular region"/>
    <property type="evidence" value="ECO:0007669"/>
    <property type="project" value="UniProtKB-SubCell"/>
</dbReference>
<comment type="similarity">
    <text evidence="1 5">Belongs to the FliD family.</text>
</comment>
<dbReference type="GO" id="GO:0007155">
    <property type="term" value="P:cell adhesion"/>
    <property type="evidence" value="ECO:0007669"/>
    <property type="project" value="InterPro"/>
</dbReference>
<feature type="domain" description="Flagellar hook-associated protein 2 C-terminal" evidence="7">
    <location>
        <begin position="239"/>
        <end position="509"/>
    </location>
</feature>
<dbReference type="InterPro" id="IPR003481">
    <property type="entry name" value="FliD_N"/>
</dbReference>
<evidence type="ECO:0000259" key="6">
    <source>
        <dbReference type="Pfam" id="PF02465"/>
    </source>
</evidence>
<name>A0A942SUI9_9BACI</name>
<dbReference type="AlphaFoldDB" id="A0A942SUI9"/>
<evidence type="ECO:0000313" key="8">
    <source>
        <dbReference type="EMBL" id="MBS4180329.1"/>
    </source>
</evidence>
<organism evidence="8">
    <name type="scientific">Neobacillus citreus</name>
    <dbReference type="NCBI Taxonomy" id="2833578"/>
    <lineage>
        <taxon>Bacteria</taxon>
        <taxon>Bacillati</taxon>
        <taxon>Bacillota</taxon>
        <taxon>Bacilli</taxon>
        <taxon>Bacillales</taxon>
        <taxon>Bacillaceae</taxon>
        <taxon>Neobacillus</taxon>
    </lineage>
</organism>
<dbReference type="GO" id="GO:0071973">
    <property type="term" value="P:bacterial-type flagellum-dependent cell motility"/>
    <property type="evidence" value="ECO:0007669"/>
    <property type="project" value="TreeGrafter"/>
</dbReference>
<sequence>MKKLINNHNTLRVTGLASGMNTDEIVANLVKVQSSRLNKMQQAKTWTTWKTDAYRDINKKVDEFRKAMEGLRLQSTFNKQVTTSSNDSVVSAAVTGIPTQSSYQITNVQQAKDATTTSVKFFLTTGLDTTQTLGNVTPDADGKIRFTVNSSTIEFSPTDTISTVLNKITNDPSVSVSYSSTEKSLTFTNDTAGNLDLTIGGTPDLLAALNIQAGTTSTSLWGDGTSDTSITKGTDKQIAKMTINGLEYRSDTNKITYDGITFDIKSDFPAGNISINSSSDTDAVFNSIKTFVDKYNEIIDDLNGRLTEKRYRDYPPLLDEQKKDMKDSDIKLWEDKAKSGLLSGDSTIRNFLYEMRNSLSNIVENSSISTSFNSLKSIGIDFSTSYRDNGKLILNEEKLKGTLKSNLDDVKNLFTVKGTGTKNTVEDTAMHQTSGFGWRIYDRLKETISQLGTLAGSPNSVVDTKSYMAKQLKSLNENIDNEQNKVNAYEQRLWKQFTAMEKALSQLNSQSSWLSQQLGM</sequence>
<dbReference type="InterPro" id="IPR040026">
    <property type="entry name" value="FliD"/>
</dbReference>
<proteinExistence type="inferred from homology"/>
<keyword evidence="8" id="KW-0969">Cilium</keyword>
<comment type="caution">
    <text evidence="8">The sequence shown here is derived from an EMBL/GenBank/DDBJ whole genome shotgun (WGS) entry which is preliminary data.</text>
</comment>
<dbReference type="GO" id="GO:0009424">
    <property type="term" value="C:bacterial-type flagellum hook"/>
    <property type="evidence" value="ECO:0007669"/>
    <property type="project" value="UniProtKB-UniRule"/>
</dbReference>
<gene>
    <name evidence="8" type="primary">fliD</name>
    <name evidence="8" type="ORF">KHB02_02880</name>
</gene>
<accession>A0A942SUI9</accession>
<feature type="domain" description="Flagellar hook-associated protein 2 N-terminal" evidence="6">
    <location>
        <begin position="18"/>
        <end position="112"/>
    </location>
</feature>
<evidence type="ECO:0000256" key="5">
    <source>
        <dbReference type="RuleBase" id="RU362066"/>
    </source>
</evidence>
<protein>
    <recommendedName>
        <fullName evidence="5">Flagellar hook-associated protein 2</fullName>
        <shortName evidence="5">HAP2</shortName>
    </recommendedName>
    <alternativeName>
        <fullName evidence="5">Flagellar cap protein</fullName>
    </alternativeName>
</protein>
<reference evidence="8" key="1">
    <citation type="submission" date="2021-05" db="EMBL/GenBank/DDBJ databases">
        <title>Novel Bacillus species.</title>
        <authorList>
            <person name="Liu G."/>
        </authorList>
    </citation>
    <scope>NUCLEOTIDE SEQUENCE</scope>
    <source>
        <strain evidence="8">FJAT-50051</strain>
    </source>
</reference>
<keyword evidence="8" id="KW-0282">Flagellum</keyword>
<evidence type="ECO:0000256" key="1">
    <source>
        <dbReference type="ARBA" id="ARBA00009764"/>
    </source>
</evidence>